<evidence type="ECO:0000313" key="14">
    <source>
        <dbReference type="EMBL" id="MFC4314834.1"/>
    </source>
</evidence>
<evidence type="ECO:0000256" key="10">
    <source>
        <dbReference type="HAMAP-Rule" id="MF_00185"/>
    </source>
</evidence>
<comment type="caution">
    <text evidence="10">Lacks conserved residue(s) required for the propagation of feature annotation.</text>
</comment>
<comment type="subunit">
    <text evidence="10">Monomer.</text>
</comment>
<evidence type="ECO:0000256" key="2">
    <source>
        <dbReference type="ARBA" id="ARBA00003213"/>
    </source>
</evidence>
<comment type="similarity">
    <text evidence="3 10 13">Belongs to the IPP transferase family.</text>
</comment>
<feature type="binding site" evidence="10">
    <location>
        <begin position="15"/>
        <end position="22"/>
    </location>
    <ligand>
        <name>ATP</name>
        <dbReference type="ChEBI" id="CHEBI:30616"/>
    </ligand>
</feature>
<evidence type="ECO:0000256" key="5">
    <source>
        <dbReference type="ARBA" id="ARBA00022694"/>
    </source>
</evidence>
<comment type="caution">
    <text evidence="14">The sequence shown here is derived from an EMBL/GenBank/DDBJ whole genome shotgun (WGS) entry which is preliminary data.</text>
</comment>
<dbReference type="Pfam" id="PF01715">
    <property type="entry name" value="IPPT"/>
    <property type="match status" value="1"/>
</dbReference>
<gene>
    <name evidence="10 14" type="primary">miaA</name>
    <name evidence="14" type="ORF">ACFPN2_37570</name>
</gene>
<evidence type="ECO:0000256" key="11">
    <source>
        <dbReference type="RuleBase" id="RU003783"/>
    </source>
</evidence>
<evidence type="ECO:0000256" key="9">
    <source>
        <dbReference type="ARBA" id="ARBA00049563"/>
    </source>
</evidence>
<organism evidence="14 15">
    <name type="scientific">Steroidobacter flavus</name>
    <dbReference type="NCBI Taxonomy" id="1842136"/>
    <lineage>
        <taxon>Bacteria</taxon>
        <taxon>Pseudomonadati</taxon>
        <taxon>Pseudomonadota</taxon>
        <taxon>Gammaproteobacteria</taxon>
        <taxon>Steroidobacterales</taxon>
        <taxon>Steroidobacteraceae</taxon>
        <taxon>Steroidobacter</taxon>
    </lineage>
</organism>
<keyword evidence="8 10" id="KW-0460">Magnesium</keyword>
<dbReference type="PANTHER" id="PTHR11088:SF60">
    <property type="entry name" value="TRNA DIMETHYLALLYLTRANSFERASE"/>
    <property type="match status" value="1"/>
</dbReference>
<dbReference type="RefSeq" id="WP_380606339.1">
    <property type="nucleotide sequence ID" value="NZ_JBHSDU010000015.1"/>
</dbReference>
<reference evidence="15" key="1">
    <citation type="journal article" date="2019" name="Int. J. Syst. Evol. Microbiol.">
        <title>The Global Catalogue of Microorganisms (GCM) 10K type strain sequencing project: providing services to taxonomists for standard genome sequencing and annotation.</title>
        <authorList>
            <consortium name="The Broad Institute Genomics Platform"/>
            <consortium name="The Broad Institute Genome Sequencing Center for Infectious Disease"/>
            <person name="Wu L."/>
            <person name="Ma J."/>
        </authorList>
    </citation>
    <scope>NUCLEOTIDE SEQUENCE [LARGE SCALE GENOMIC DNA]</scope>
    <source>
        <strain evidence="15">CGMCC 1.10759</strain>
    </source>
</reference>
<comment type="cofactor">
    <cofactor evidence="1 10">
        <name>Mg(2+)</name>
        <dbReference type="ChEBI" id="CHEBI:18420"/>
    </cofactor>
</comment>
<dbReference type="InterPro" id="IPR039657">
    <property type="entry name" value="Dimethylallyltransferase"/>
</dbReference>
<dbReference type="GO" id="GO:0052381">
    <property type="term" value="F:tRNA dimethylallyltransferase activity"/>
    <property type="evidence" value="ECO:0007669"/>
    <property type="project" value="UniProtKB-EC"/>
</dbReference>
<feature type="site" description="Interaction with substrate tRNA" evidence="10">
    <location>
        <position position="106"/>
    </location>
</feature>
<dbReference type="HAMAP" id="MF_00185">
    <property type="entry name" value="IPP_trans"/>
    <property type="match status" value="1"/>
</dbReference>
<dbReference type="SUPFAM" id="SSF52540">
    <property type="entry name" value="P-loop containing nucleoside triphosphate hydrolases"/>
    <property type="match status" value="1"/>
</dbReference>
<feature type="region of interest" description="Interaction with substrate tRNA" evidence="10">
    <location>
        <begin position="164"/>
        <end position="168"/>
    </location>
</feature>
<evidence type="ECO:0000256" key="3">
    <source>
        <dbReference type="ARBA" id="ARBA00005842"/>
    </source>
</evidence>
<proteinExistence type="inferred from homology"/>
<dbReference type="Proteomes" id="UP001595904">
    <property type="component" value="Unassembled WGS sequence"/>
</dbReference>
<name>A0ABV8T7Q4_9GAMM</name>
<comment type="function">
    <text evidence="2 10 12">Catalyzes the transfer of a dimethylallyl group onto the adenine at position 37 in tRNAs that read codons beginning with uridine, leading to the formation of N6-(dimethylallyl)adenosine (i(6)A).</text>
</comment>
<dbReference type="PANTHER" id="PTHR11088">
    <property type="entry name" value="TRNA DIMETHYLALLYLTRANSFERASE"/>
    <property type="match status" value="1"/>
</dbReference>
<evidence type="ECO:0000313" key="15">
    <source>
        <dbReference type="Proteomes" id="UP001595904"/>
    </source>
</evidence>
<evidence type="ECO:0000256" key="8">
    <source>
        <dbReference type="ARBA" id="ARBA00022842"/>
    </source>
</evidence>
<evidence type="ECO:0000256" key="4">
    <source>
        <dbReference type="ARBA" id="ARBA00022679"/>
    </source>
</evidence>
<evidence type="ECO:0000256" key="7">
    <source>
        <dbReference type="ARBA" id="ARBA00022840"/>
    </source>
</evidence>
<protein>
    <recommendedName>
        <fullName evidence="10">tRNA dimethylallyltransferase</fullName>
        <ecNumber evidence="10">2.5.1.75</ecNumber>
    </recommendedName>
    <alternativeName>
        <fullName evidence="10">Dimethylallyl diphosphate:tRNA dimethylallyltransferase</fullName>
        <shortName evidence="10">DMAPP:tRNA dimethylallyltransferase</shortName>
        <shortName evidence="10">DMATase</shortName>
    </alternativeName>
    <alternativeName>
        <fullName evidence="10">Isopentenyl-diphosphate:tRNA isopentenyltransferase</fullName>
        <shortName evidence="10">IPP transferase</shortName>
        <shortName evidence="10">IPPT</shortName>
        <shortName evidence="10">IPTase</shortName>
    </alternativeName>
</protein>
<sequence length="316" mass="35192">MSELTSAVPIPLIMGPTGAGKTDLTLRLAARYPIEIVSVDSALVYRGMDIGTGKPSREELERFPHHLVDILDPSQPYSAGQFVRDALTAIGDIRKRGKLPVLVGGTMLYFRALRRGLAEMPQADPKVRQEIDAEAARSGWPALHMQLASIDPLTAQRIQPNDGQRIQRALEVHRLTGKTLSELHALTRPADPAMKFAAFAWAPSDRERLYQAIERRFELMMQAGLLDEVRRLQARGDLHAELPAIRSVGYRQLWEHLCGNESLTASVQRAIFATRHLARRQLIWLRAEDDVQWCDALDSTAAGPIENAVATFVRGI</sequence>
<dbReference type="EC" id="2.5.1.75" evidence="10"/>
<keyword evidence="5 10" id="KW-0819">tRNA processing</keyword>
<dbReference type="InterPro" id="IPR027417">
    <property type="entry name" value="P-loop_NTPase"/>
</dbReference>
<keyword evidence="4 10" id="KW-0808">Transferase</keyword>
<accession>A0ABV8T7Q4</accession>
<dbReference type="EMBL" id="JBHSDU010000015">
    <property type="protein sequence ID" value="MFC4314834.1"/>
    <property type="molecule type" value="Genomic_DNA"/>
</dbReference>
<comment type="catalytic activity">
    <reaction evidence="9 10 11">
        <text>adenosine(37) in tRNA + dimethylallyl diphosphate = N(6)-dimethylallyladenosine(37) in tRNA + diphosphate</text>
        <dbReference type="Rhea" id="RHEA:26482"/>
        <dbReference type="Rhea" id="RHEA-COMP:10162"/>
        <dbReference type="Rhea" id="RHEA-COMP:10375"/>
        <dbReference type="ChEBI" id="CHEBI:33019"/>
        <dbReference type="ChEBI" id="CHEBI:57623"/>
        <dbReference type="ChEBI" id="CHEBI:74411"/>
        <dbReference type="ChEBI" id="CHEBI:74415"/>
        <dbReference type="EC" id="2.5.1.75"/>
    </reaction>
</comment>
<evidence type="ECO:0000256" key="1">
    <source>
        <dbReference type="ARBA" id="ARBA00001946"/>
    </source>
</evidence>
<dbReference type="Gene3D" id="1.10.20.140">
    <property type="match status" value="1"/>
</dbReference>
<evidence type="ECO:0000256" key="6">
    <source>
        <dbReference type="ARBA" id="ARBA00022741"/>
    </source>
</evidence>
<feature type="binding site" evidence="10">
    <location>
        <begin position="17"/>
        <end position="22"/>
    </location>
    <ligand>
        <name>substrate</name>
    </ligand>
</feature>
<feature type="site" description="Interaction with substrate tRNA" evidence="10">
    <location>
        <position position="128"/>
    </location>
</feature>
<dbReference type="InterPro" id="IPR018022">
    <property type="entry name" value="IPT"/>
</dbReference>
<evidence type="ECO:0000256" key="13">
    <source>
        <dbReference type="RuleBase" id="RU003785"/>
    </source>
</evidence>
<evidence type="ECO:0000256" key="12">
    <source>
        <dbReference type="RuleBase" id="RU003784"/>
    </source>
</evidence>
<keyword evidence="15" id="KW-1185">Reference proteome</keyword>
<dbReference type="NCBIfam" id="TIGR00174">
    <property type="entry name" value="miaA"/>
    <property type="match status" value="1"/>
</dbReference>
<dbReference type="Gene3D" id="3.40.50.300">
    <property type="entry name" value="P-loop containing nucleotide triphosphate hydrolases"/>
    <property type="match status" value="1"/>
</dbReference>
<keyword evidence="6 10" id="KW-0547">Nucleotide-binding</keyword>
<feature type="region of interest" description="Interaction with substrate tRNA" evidence="10">
    <location>
        <begin position="40"/>
        <end position="43"/>
    </location>
</feature>
<keyword evidence="7 10" id="KW-0067">ATP-binding</keyword>